<dbReference type="InterPro" id="IPR001509">
    <property type="entry name" value="Epimerase_deHydtase"/>
</dbReference>
<dbReference type="KEGG" id="sbae:DSM104329_04524"/>
<protein>
    <submittedName>
        <fullName evidence="2">Aurachin B dehydrogenase</fullName>
        <ecNumber evidence="2">1.1.1.394</ecNumber>
    </submittedName>
</protein>
<evidence type="ECO:0000313" key="3">
    <source>
        <dbReference type="Proteomes" id="UP001162834"/>
    </source>
</evidence>
<accession>A0A9E7C253</accession>
<dbReference type="EC" id="1.1.1.394" evidence="2"/>
<organism evidence="2 3">
    <name type="scientific">Capillimicrobium parvum</name>
    <dbReference type="NCBI Taxonomy" id="2884022"/>
    <lineage>
        <taxon>Bacteria</taxon>
        <taxon>Bacillati</taxon>
        <taxon>Actinomycetota</taxon>
        <taxon>Thermoleophilia</taxon>
        <taxon>Solirubrobacterales</taxon>
        <taxon>Capillimicrobiaceae</taxon>
        <taxon>Capillimicrobium</taxon>
    </lineage>
</organism>
<dbReference type="AlphaFoldDB" id="A0A9E7C253"/>
<keyword evidence="3" id="KW-1185">Reference proteome</keyword>
<dbReference type="InterPro" id="IPR036291">
    <property type="entry name" value="NAD(P)-bd_dom_sf"/>
</dbReference>
<evidence type="ECO:0000259" key="1">
    <source>
        <dbReference type="Pfam" id="PF01370"/>
    </source>
</evidence>
<dbReference type="PANTHER" id="PTHR48079:SF6">
    <property type="entry name" value="NAD(P)-BINDING DOMAIN-CONTAINING PROTEIN-RELATED"/>
    <property type="match status" value="1"/>
</dbReference>
<keyword evidence="2" id="KW-0560">Oxidoreductase</keyword>
<name>A0A9E7C253_9ACTN</name>
<dbReference type="Proteomes" id="UP001162834">
    <property type="component" value="Chromosome"/>
</dbReference>
<dbReference type="RefSeq" id="WP_259312133.1">
    <property type="nucleotide sequence ID" value="NZ_CP087164.1"/>
</dbReference>
<dbReference type="InterPro" id="IPR051783">
    <property type="entry name" value="NAD(P)-dependent_oxidoreduct"/>
</dbReference>
<feature type="domain" description="NAD-dependent epimerase/dehydratase" evidence="1">
    <location>
        <begin position="4"/>
        <end position="227"/>
    </location>
</feature>
<dbReference type="PANTHER" id="PTHR48079">
    <property type="entry name" value="PROTEIN YEEZ"/>
    <property type="match status" value="1"/>
</dbReference>
<dbReference type="Gene3D" id="3.40.50.720">
    <property type="entry name" value="NAD(P)-binding Rossmann-like Domain"/>
    <property type="match status" value="1"/>
</dbReference>
<gene>
    <name evidence="2" type="primary">auaH_4</name>
    <name evidence="2" type="ORF">DSM104329_04524</name>
</gene>
<dbReference type="Pfam" id="PF01370">
    <property type="entry name" value="Epimerase"/>
    <property type="match status" value="1"/>
</dbReference>
<evidence type="ECO:0000313" key="2">
    <source>
        <dbReference type="EMBL" id="UGS38101.1"/>
    </source>
</evidence>
<dbReference type="GO" id="GO:0005737">
    <property type="term" value="C:cytoplasm"/>
    <property type="evidence" value="ECO:0007669"/>
    <property type="project" value="TreeGrafter"/>
</dbReference>
<dbReference type="GO" id="GO:0004029">
    <property type="term" value="F:aldehyde dehydrogenase (NAD+) activity"/>
    <property type="evidence" value="ECO:0007669"/>
    <property type="project" value="TreeGrafter"/>
</dbReference>
<dbReference type="EMBL" id="CP087164">
    <property type="protein sequence ID" value="UGS38101.1"/>
    <property type="molecule type" value="Genomic_DNA"/>
</dbReference>
<reference evidence="2" key="1">
    <citation type="journal article" date="2022" name="Int. J. Syst. Evol. Microbiol.">
        <title>Pseudomonas aegrilactucae sp. nov. and Pseudomonas morbosilactucae sp. nov., pathogens causing bacterial rot of lettuce in Japan.</title>
        <authorList>
            <person name="Sawada H."/>
            <person name="Fujikawa T."/>
            <person name="Satou M."/>
        </authorList>
    </citation>
    <scope>NUCLEOTIDE SEQUENCE</scope>
    <source>
        <strain evidence="2">0166_1</strain>
    </source>
</reference>
<proteinExistence type="predicted"/>
<dbReference type="SUPFAM" id="SSF51735">
    <property type="entry name" value="NAD(P)-binding Rossmann-fold domains"/>
    <property type="match status" value="1"/>
</dbReference>
<sequence>MTTLVTGGAGLVGSHVARLLAERGDDLRIVARHTTRRDNLIALDGKVVTADLLDRAAVRRCMRGVDRVFHVAGLTSLRAAPDRLWRANVDTTRIVLEEALRAGVERVVYTSSVAAVGPAARGSTADERQPFPAVAATIPYARAKREAEVEALRLAAHGLPVVIVNPAHVFGRGDVNRSSTELVRRFLRRELPAYVDGALNVVDAQDVARGHLLADERGVPGERYILGNRNFTLDRLFADLGRLSGIEPPALKLPLPAAVALARAAEALPGRPPVTVDEVRASAQWWAFRSNKAHRELGWKPSHHEDTLQATIDWYREREPELMRLPGTRQPLALRLAGGAVHQTGSLLGRLVP</sequence>